<keyword evidence="3" id="KW-1003">Cell membrane</keyword>
<reference evidence="17" key="1">
    <citation type="submission" date="2019-07" db="EMBL/GenBank/DDBJ databases">
        <title>Annotation for the trematode Paragonimus miyazaki's.</title>
        <authorList>
            <person name="Choi Y.-J."/>
        </authorList>
    </citation>
    <scope>NUCLEOTIDE SEQUENCE</scope>
    <source>
        <strain evidence="17">Japan</strain>
    </source>
</reference>
<evidence type="ECO:0000256" key="3">
    <source>
        <dbReference type="ARBA" id="ARBA00022475"/>
    </source>
</evidence>
<keyword evidence="5 15" id="KW-0812">Transmembrane</keyword>
<dbReference type="SUPFAM" id="SSF53474">
    <property type="entry name" value="alpha/beta-Hydrolases"/>
    <property type="match status" value="1"/>
</dbReference>
<dbReference type="InterPro" id="IPR002921">
    <property type="entry name" value="Fungal_lipase-type"/>
</dbReference>
<keyword evidence="8" id="KW-0106">Calcium</keyword>
<evidence type="ECO:0000313" key="17">
    <source>
        <dbReference type="EMBL" id="KAF7232022.1"/>
    </source>
</evidence>
<keyword evidence="4" id="KW-0597">Phosphoprotein</keyword>
<comment type="subcellular location">
    <subcellularLocation>
        <location evidence="2">Cell membrane</location>
        <topology evidence="2">Multi-pass membrane protein</topology>
    </subcellularLocation>
</comment>
<feature type="transmembrane region" description="Helical" evidence="15">
    <location>
        <begin position="26"/>
        <end position="48"/>
    </location>
</feature>
<sequence length="777" mass="86268">MPAIIFLNRSWSFASDDFVCSAAFDIVVRLLCLIIMGVPFIVIGNLSLCLPNVVSTAFFGILFSMQFFMIILDLILAILSGRGGTMEVTKRSKVPVVLTILFVLSFVELPIHAVNIYFATTYLATCQKPVIAAYIAGNAIRLFHILQCYIWLGAHFRKSGAFWSRLAYEDRPMLKGSIHHNTNIATKRQAQEMLSNSVRRRLTRLALLGKSKCGQLKHQDADEQMAISSAAALFSEVFYDVNLVVSDIATGLLLLRWQTNQWVGCGHRVPISSIERESVPFDHLARPMDLIGQPFGDSSETNSDTHWLAIAQIRRITQLGVSLYGRLLYLLVSRGRPPSICRWRPLTCTPCKNSSESSDEVQVGCCICADHNCDLVAVLELGDMKPADVVTINFENTVYQSPYFVAVDDHTRSIVIAVRGTLSLQDTIVDLLYDGVHLEEIETLVQTQTGRRPTFIGHRGMVASARKLYQRLIADRLIEVAFERRPGYRLVVCGHSLGAGIASFLSILLRPLYPEVKGYALSSPLGTMNTELAEYAKPFLVSIVYGFDAFARMNIATVMDFKWRLVDALTSCNVPKYRLLSRGAELCLWRCCRRSCSACCCCFFCSNERPTIGQDTRLLNPVTQHRLIHPNPDLFFPDSQPLLSSRPEMGDLEQTTASPKWPSRLLPGPRCLLRWLDPERARLLCAVSSNCPSEETTFSSSPTAPTPPALVPESAELRNGVCGGLVLHIVDVDFSECADPCIPSGDSSPNSVQPEQVPESKFAQVKLTADWVNEEAG</sequence>
<evidence type="ECO:0000256" key="15">
    <source>
        <dbReference type="SAM" id="Phobius"/>
    </source>
</evidence>
<dbReference type="CDD" id="cd00519">
    <property type="entry name" value="Lipase_3"/>
    <property type="match status" value="1"/>
</dbReference>
<dbReference type="InterPro" id="IPR052214">
    <property type="entry name" value="DAG_Lipase-Related"/>
</dbReference>
<dbReference type="Proteomes" id="UP000822476">
    <property type="component" value="Unassembled WGS sequence"/>
</dbReference>
<dbReference type="PANTHER" id="PTHR45792:SF8">
    <property type="entry name" value="DIACYLGLYCEROL LIPASE-ALPHA"/>
    <property type="match status" value="1"/>
</dbReference>
<evidence type="ECO:0000259" key="16">
    <source>
        <dbReference type="Pfam" id="PF01764"/>
    </source>
</evidence>
<keyword evidence="6" id="KW-0479">Metal-binding</keyword>
<feature type="transmembrane region" description="Helical" evidence="15">
    <location>
        <begin position="131"/>
        <end position="152"/>
    </location>
</feature>
<dbReference type="EC" id="3.1.1.116" evidence="14"/>
<dbReference type="EMBL" id="JTDE01022136">
    <property type="protein sequence ID" value="KAF7232022.1"/>
    <property type="molecule type" value="Genomic_DNA"/>
</dbReference>
<keyword evidence="9" id="KW-0442">Lipid degradation</keyword>
<dbReference type="Pfam" id="PF01764">
    <property type="entry name" value="Lipase_3"/>
    <property type="match status" value="1"/>
</dbReference>
<dbReference type="Gene3D" id="3.40.50.1820">
    <property type="entry name" value="alpha/beta hydrolase"/>
    <property type="match status" value="1"/>
</dbReference>
<evidence type="ECO:0000256" key="1">
    <source>
        <dbReference type="ARBA" id="ARBA00001913"/>
    </source>
</evidence>
<keyword evidence="18" id="KW-1185">Reference proteome</keyword>
<comment type="catalytic activity">
    <reaction evidence="13">
        <text>a 1,2-diacyl-sn-glycerol + H2O = a 2-acylglycerol + a fatty acid + H(+)</text>
        <dbReference type="Rhea" id="RHEA:33275"/>
        <dbReference type="ChEBI" id="CHEBI:15377"/>
        <dbReference type="ChEBI" id="CHEBI:15378"/>
        <dbReference type="ChEBI" id="CHEBI:17389"/>
        <dbReference type="ChEBI" id="CHEBI:17815"/>
        <dbReference type="ChEBI" id="CHEBI:28868"/>
        <dbReference type="EC" id="3.1.1.116"/>
    </reaction>
    <physiologicalReaction direction="left-to-right" evidence="13">
        <dbReference type="Rhea" id="RHEA:33276"/>
    </physiologicalReaction>
</comment>
<proteinExistence type="predicted"/>
<evidence type="ECO:0000256" key="10">
    <source>
        <dbReference type="ARBA" id="ARBA00022989"/>
    </source>
</evidence>
<evidence type="ECO:0000313" key="18">
    <source>
        <dbReference type="Proteomes" id="UP000822476"/>
    </source>
</evidence>
<comment type="caution">
    <text evidence="17">The sequence shown here is derived from an EMBL/GenBank/DDBJ whole genome shotgun (WGS) entry which is preliminary data.</text>
</comment>
<evidence type="ECO:0000256" key="5">
    <source>
        <dbReference type="ARBA" id="ARBA00022692"/>
    </source>
</evidence>
<evidence type="ECO:0000256" key="7">
    <source>
        <dbReference type="ARBA" id="ARBA00022801"/>
    </source>
</evidence>
<evidence type="ECO:0000256" key="12">
    <source>
        <dbReference type="ARBA" id="ARBA00023136"/>
    </source>
</evidence>
<protein>
    <recommendedName>
        <fullName evidence="14">sn-1-specific diacylglycerol lipase</fullName>
        <ecNumber evidence="14">3.1.1.116</ecNumber>
    </recommendedName>
</protein>
<keyword evidence="10 15" id="KW-1133">Transmembrane helix</keyword>
<evidence type="ECO:0000256" key="8">
    <source>
        <dbReference type="ARBA" id="ARBA00022837"/>
    </source>
</evidence>
<dbReference type="GO" id="GO:0005886">
    <property type="term" value="C:plasma membrane"/>
    <property type="evidence" value="ECO:0007669"/>
    <property type="project" value="UniProtKB-SubCell"/>
</dbReference>
<feature type="transmembrane region" description="Helical" evidence="15">
    <location>
        <begin position="54"/>
        <end position="76"/>
    </location>
</feature>
<evidence type="ECO:0000256" key="13">
    <source>
        <dbReference type="ARBA" id="ARBA00024531"/>
    </source>
</evidence>
<name>A0A8S9Y8R6_9TREM</name>
<dbReference type="AlphaFoldDB" id="A0A8S9Y8R6"/>
<evidence type="ECO:0000256" key="2">
    <source>
        <dbReference type="ARBA" id="ARBA00004651"/>
    </source>
</evidence>
<feature type="domain" description="Fungal lipase-type" evidence="16">
    <location>
        <begin position="415"/>
        <end position="553"/>
    </location>
</feature>
<dbReference type="GO" id="GO:0046872">
    <property type="term" value="F:metal ion binding"/>
    <property type="evidence" value="ECO:0007669"/>
    <property type="project" value="UniProtKB-KW"/>
</dbReference>
<evidence type="ECO:0000256" key="9">
    <source>
        <dbReference type="ARBA" id="ARBA00022963"/>
    </source>
</evidence>
<accession>A0A8S9Y8R6</accession>
<evidence type="ECO:0000256" key="11">
    <source>
        <dbReference type="ARBA" id="ARBA00023098"/>
    </source>
</evidence>
<dbReference type="GO" id="GO:0016042">
    <property type="term" value="P:lipid catabolic process"/>
    <property type="evidence" value="ECO:0007669"/>
    <property type="project" value="UniProtKB-KW"/>
</dbReference>
<comment type="cofactor">
    <cofactor evidence="1">
        <name>Ca(2+)</name>
        <dbReference type="ChEBI" id="CHEBI:29108"/>
    </cofactor>
</comment>
<gene>
    <name evidence="17" type="ORF">EG68_07846</name>
</gene>
<evidence type="ECO:0000256" key="4">
    <source>
        <dbReference type="ARBA" id="ARBA00022553"/>
    </source>
</evidence>
<dbReference type="InterPro" id="IPR029058">
    <property type="entry name" value="AB_hydrolase_fold"/>
</dbReference>
<dbReference type="PANTHER" id="PTHR45792">
    <property type="entry name" value="DIACYLGLYCEROL LIPASE HOMOLOG-RELATED"/>
    <property type="match status" value="1"/>
</dbReference>
<organism evidence="17 18">
    <name type="scientific">Paragonimus skrjabini miyazakii</name>
    <dbReference type="NCBI Taxonomy" id="59628"/>
    <lineage>
        <taxon>Eukaryota</taxon>
        <taxon>Metazoa</taxon>
        <taxon>Spiralia</taxon>
        <taxon>Lophotrochozoa</taxon>
        <taxon>Platyhelminthes</taxon>
        <taxon>Trematoda</taxon>
        <taxon>Digenea</taxon>
        <taxon>Plagiorchiida</taxon>
        <taxon>Troglotremata</taxon>
        <taxon>Troglotrematidae</taxon>
        <taxon>Paragonimus</taxon>
    </lineage>
</organism>
<keyword evidence="7" id="KW-0378">Hydrolase</keyword>
<evidence type="ECO:0000256" key="14">
    <source>
        <dbReference type="ARBA" id="ARBA00026104"/>
    </source>
</evidence>
<dbReference type="OrthoDB" id="438440at2759"/>
<evidence type="ECO:0000256" key="6">
    <source>
        <dbReference type="ARBA" id="ARBA00022723"/>
    </source>
</evidence>
<dbReference type="GO" id="GO:0016298">
    <property type="term" value="F:lipase activity"/>
    <property type="evidence" value="ECO:0007669"/>
    <property type="project" value="TreeGrafter"/>
</dbReference>
<feature type="transmembrane region" description="Helical" evidence="15">
    <location>
        <begin position="96"/>
        <end position="119"/>
    </location>
</feature>
<keyword evidence="11" id="KW-0443">Lipid metabolism</keyword>
<keyword evidence="12 15" id="KW-0472">Membrane</keyword>